<name>A0A5E8BZL3_9ASCO</name>
<proteinExistence type="predicted"/>
<sequence length="532" mass="58520">MESPLLKLPNEIILLIADLLVSQPKLGAAHNFTRLTTPSIDQISQPPLPHTPATYKQKPENKIPSIAAQALAQFISDRDLALQNQKSPSCNNPKDSLLSFDGYTTPRDLINLSTTCHQLRNVIGARLWHSIIVGDSSRTLPHRSPLVRSSQVPGFFQYSFENELSVAILSHVVHLQLNTETKCTVVNGPYYSHDTPEWVRLLDPRVSPNLESVSLVVQNNFLSKRYSIQHLRDASHKAAAYLSAHNKPTKVSLVTNTPIELFDIAFLDFVESAEWTLTESFTDLSKISHVSSLSLTAIPSSSNIPLKVVLPTTTLIQYLDIDSNVSLAGPLPNSIVGLILDWEKLEMLTGAYHSLTDLCIVVDPGECHNYQHSDKVALSSFEESSSFSLSIRFLPNLERLALVAGYDAPQMEPSVLAFLATVGKSVSGLYISGFSSHFVLAALALVPQLTECHISSVNDPSSINIPNPLKNNSCVTNDLRNKPLALLPPSFADRVLSTAAIHTPHLQSLWLNVTSVQMQYFQVIKIDSNPFA</sequence>
<dbReference type="AlphaFoldDB" id="A0A5E8BZL3"/>
<dbReference type="Proteomes" id="UP000398389">
    <property type="component" value="Unassembled WGS sequence"/>
</dbReference>
<gene>
    <name evidence="1" type="ORF">SAPINGB_P005147</name>
</gene>
<keyword evidence="2" id="KW-1185">Reference proteome</keyword>
<evidence type="ECO:0008006" key="3">
    <source>
        <dbReference type="Google" id="ProtNLM"/>
    </source>
</evidence>
<evidence type="ECO:0000313" key="1">
    <source>
        <dbReference type="EMBL" id="VVT56552.1"/>
    </source>
</evidence>
<protein>
    <recommendedName>
        <fullName evidence="3">F-box domain-containing protein</fullName>
    </recommendedName>
</protein>
<dbReference type="GeneID" id="43583962"/>
<dbReference type="EMBL" id="CABVLU010000004">
    <property type="protein sequence ID" value="VVT56552.1"/>
    <property type="molecule type" value="Genomic_DNA"/>
</dbReference>
<evidence type="ECO:0000313" key="2">
    <source>
        <dbReference type="Proteomes" id="UP000398389"/>
    </source>
</evidence>
<reference evidence="1 2" key="1">
    <citation type="submission" date="2019-09" db="EMBL/GenBank/DDBJ databases">
        <authorList>
            <person name="Brejova B."/>
        </authorList>
    </citation>
    <scope>NUCLEOTIDE SEQUENCE [LARGE SCALE GENOMIC DNA]</scope>
</reference>
<organism evidence="1 2">
    <name type="scientific">Magnusiomyces paraingens</name>
    <dbReference type="NCBI Taxonomy" id="2606893"/>
    <lineage>
        <taxon>Eukaryota</taxon>
        <taxon>Fungi</taxon>
        <taxon>Dikarya</taxon>
        <taxon>Ascomycota</taxon>
        <taxon>Saccharomycotina</taxon>
        <taxon>Dipodascomycetes</taxon>
        <taxon>Dipodascales</taxon>
        <taxon>Dipodascaceae</taxon>
        <taxon>Magnusiomyces</taxon>
    </lineage>
</organism>
<dbReference type="RefSeq" id="XP_031855753.1">
    <property type="nucleotide sequence ID" value="XM_031999862.1"/>
</dbReference>
<accession>A0A5E8BZL3</accession>